<evidence type="ECO:0000313" key="9">
    <source>
        <dbReference type="Proteomes" id="UP000184010"/>
    </source>
</evidence>
<sequence length="194" mass="22567">MILDIQEAYNLAYSSMSKKRFSHTLGVVRWAQELAIKHQVDGVRAQIAAYLHDLKKEIDFTQQIAMAKEWNLIRYPEDEDNPHSLHGPLAAYWLECEYGYKDQEVLAAIAHHTLGAPGMESLEMLIYSADLTEPQRSFPDVDKLRQSLYDNLENGTLMCVEHTLNYLRKSKRSIHPQTLLTYEDLKRRQKFADR</sequence>
<keyword evidence="9" id="KW-1185">Reference proteome</keyword>
<evidence type="ECO:0000256" key="5">
    <source>
        <dbReference type="ARBA" id="ARBA00023004"/>
    </source>
</evidence>
<evidence type="ECO:0000256" key="1">
    <source>
        <dbReference type="ARBA" id="ARBA00012506"/>
    </source>
</evidence>
<dbReference type="GO" id="GO:0046872">
    <property type="term" value="F:metal ion binding"/>
    <property type="evidence" value="ECO:0007669"/>
    <property type="project" value="UniProtKB-KW"/>
</dbReference>
<dbReference type="CDD" id="cd00077">
    <property type="entry name" value="HDc"/>
    <property type="match status" value="1"/>
</dbReference>
<dbReference type="InterPro" id="IPR003607">
    <property type="entry name" value="HD/PDEase_dom"/>
</dbReference>
<dbReference type="PANTHER" id="PTHR35795:SF1">
    <property type="entry name" value="BIS(5'-NUCLEOSYL)-TETRAPHOSPHATASE, SYMMETRICAL"/>
    <property type="match status" value="1"/>
</dbReference>
<dbReference type="Proteomes" id="UP000184010">
    <property type="component" value="Unassembled WGS sequence"/>
</dbReference>
<evidence type="ECO:0000256" key="4">
    <source>
        <dbReference type="ARBA" id="ARBA00022801"/>
    </source>
</evidence>
<evidence type="ECO:0000256" key="3">
    <source>
        <dbReference type="ARBA" id="ARBA00022741"/>
    </source>
</evidence>
<dbReference type="PANTHER" id="PTHR35795">
    <property type="entry name" value="SLR1885 PROTEIN"/>
    <property type="match status" value="1"/>
</dbReference>
<evidence type="ECO:0000256" key="2">
    <source>
        <dbReference type="ARBA" id="ARBA00022723"/>
    </source>
</evidence>
<name>A0A1M7USC4_9FIRM</name>
<proteinExistence type="predicted"/>
<dbReference type="GO" id="GO:0000166">
    <property type="term" value="F:nucleotide binding"/>
    <property type="evidence" value="ECO:0007669"/>
    <property type="project" value="UniProtKB-KW"/>
</dbReference>
<keyword evidence="2" id="KW-0479">Metal-binding</keyword>
<protein>
    <recommendedName>
        <fullName evidence="1">bis(5'-nucleosyl)-tetraphosphatase (symmetrical)</fullName>
        <ecNumber evidence="1">3.6.1.41</ecNumber>
    </recommendedName>
</protein>
<dbReference type="InterPro" id="IPR006674">
    <property type="entry name" value="HD_domain"/>
</dbReference>
<reference evidence="9" key="1">
    <citation type="submission" date="2016-12" db="EMBL/GenBank/DDBJ databases">
        <authorList>
            <person name="Varghese N."/>
            <person name="Submissions S."/>
        </authorList>
    </citation>
    <scope>NUCLEOTIDE SEQUENCE [LARGE SCALE GENOMIC DNA]</scope>
    <source>
        <strain evidence="9">DSM 11544</strain>
    </source>
</reference>
<dbReference type="EC" id="3.6.1.41" evidence="1"/>
<dbReference type="Gene3D" id="1.10.3210.10">
    <property type="entry name" value="Hypothetical protein af1432"/>
    <property type="match status" value="1"/>
</dbReference>
<keyword evidence="4 8" id="KW-0378">Hydrolase</keyword>
<dbReference type="EMBL" id="FRDN01000016">
    <property type="protein sequence ID" value="SHN85868.1"/>
    <property type="molecule type" value="Genomic_DNA"/>
</dbReference>
<dbReference type="NCBIfam" id="TIGR00488">
    <property type="entry name" value="bis(5'-nucleosyl)-tetraphosphatase (symmetrical) YqeK"/>
    <property type="match status" value="1"/>
</dbReference>
<dbReference type="InterPro" id="IPR005249">
    <property type="entry name" value="YqeK"/>
</dbReference>
<dbReference type="STRING" id="1121395.SAMN02745215_04516"/>
<feature type="domain" description="HD" evidence="7">
    <location>
        <begin position="20"/>
        <end position="130"/>
    </location>
</feature>
<evidence type="ECO:0000313" key="8">
    <source>
        <dbReference type="EMBL" id="SHN85868.1"/>
    </source>
</evidence>
<dbReference type="Pfam" id="PF01966">
    <property type="entry name" value="HD"/>
    <property type="match status" value="1"/>
</dbReference>
<accession>A0A1M7USC4</accession>
<dbReference type="InterPro" id="IPR051094">
    <property type="entry name" value="Diverse_Catalytic_Enzymes"/>
</dbReference>
<keyword evidence="5" id="KW-0408">Iron</keyword>
<gene>
    <name evidence="8" type="ORF">SAMN02745215_04516</name>
</gene>
<dbReference type="SUPFAM" id="SSF109604">
    <property type="entry name" value="HD-domain/PDEase-like"/>
    <property type="match status" value="1"/>
</dbReference>
<evidence type="ECO:0000259" key="7">
    <source>
        <dbReference type="Pfam" id="PF01966"/>
    </source>
</evidence>
<dbReference type="GO" id="GO:0008803">
    <property type="term" value="F:bis(5'-nucleosyl)-tetraphosphatase (symmetrical) activity"/>
    <property type="evidence" value="ECO:0007669"/>
    <property type="project" value="UniProtKB-EC"/>
</dbReference>
<organism evidence="8 9">
    <name type="scientific">Desulfitobacterium chlororespirans DSM 11544</name>
    <dbReference type="NCBI Taxonomy" id="1121395"/>
    <lineage>
        <taxon>Bacteria</taxon>
        <taxon>Bacillati</taxon>
        <taxon>Bacillota</taxon>
        <taxon>Clostridia</taxon>
        <taxon>Eubacteriales</taxon>
        <taxon>Desulfitobacteriaceae</taxon>
        <taxon>Desulfitobacterium</taxon>
    </lineage>
</organism>
<dbReference type="AlphaFoldDB" id="A0A1M7USC4"/>
<keyword evidence="3" id="KW-0547">Nucleotide-binding</keyword>
<comment type="catalytic activity">
    <reaction evidence="6">
        <text>P(1),P(4)-bis(5'-adenosyl) tetraphosphate + H2O = 2 ADP + 2 H(+)</text>
        <dbReference type="Rhea" id="RHEA:24252"/>
        <dbReference type="ChEBI" id="CHEBI:15377"/>
        <dbReference type="ChEBI" id="CHEBI:15378"/>
        <dbReference type="ChEBI" id="CHEBI:58141"/>
        <dbReference type="ChEBI" id="CHEBI:456216"/>
        <dbReference type="EC" id="3.6.1.41"/>
    </reaction>
</comment>
<evidence type="ECO:0000256" key="6">
    <source>
        <dbReference type="ARBA" id="ARBA00049417"/>
    </source>
</evidence>